<sequence length="395" mass="43628">MASSPSPHESLPTWLGPIAAHLKTSNIHQDVVDSVEDIFGILQERERVRTQLHIQSRIQRLAPSGTGPEVDPVGHYSTASASQPQNIRKNRYRNILPYDRTRVIAGSTQSGGGRGDGRYINGNWVKERYGGGVWIATQAPIEGTFHSFFSILYHTISQSTLPPGLSSYVPANGRVHTVVQLTTFSQGQAESYFPQRPGTSLEVWPEHGCPDPPFRITTKKAEEESLRESRWQESTVTIQPQSTSSASQPVDFTHLLYEKWPDHGVPDSKDEDSLLAFLRHAYAVNHSLSQKANPGAADAPIIVHCSAGVGRTGTFIAISSLLRAYGLLDSRSAAQPQAAVPQSNPNPQIPKIPIDDLVAQEVDSLREQRLAMVQRETQLQMIYQCLIKAFRQRVS</sequence>
<dbReference type="Gene3D" id="3.90.190.10">
    <property type="entry name" value="Protein tyrosine phosphatase superfamily"/>
    <property type="match status" value="1"/>
</dbReference>
<dbReference type="SMART" id="SM00404">
    <property type="entry name" value="PTPc_motif"/>
    <property type="match status" value="1"/>
</dbReference>
<dbReference type="CDD" id="cd00047">
    <property type="entry name" value="PTPc"/>
    <property type="match status" value="1"/>
</dbReference>
<keyword evidence="6" id="KW-1185">Reference proteome</keyword>
<dbReference type="RefSeq" id="XP_007763776.1">
    <property type="nucleotide sequence ID" value="XM_007765586.1"/>
</dbReference>
<dbReference type="InterPro" id="IPR000387">
    <property type="entry name" value="Tyr_Pase_dom"/>
</dbReference>
<protein>
    <submittedName>
        <fullName evidence="5">Phosphatases II</fullName>
    </submittedName>
</protein>
<comment type="caution">
    <text evidence="5">The sequence shown here is derived from an EMBL/GenBank/DDBJ whole genome shotgun (WGS) entry which is preliminary data.</text>
</comment>
<dbReference type="InterPro" id="IPR050348">
    <property type="entry name" value="Protein-Tyr_Phosphatase"/>
</dbReference>
<dbReference type="AlphaFoldDB" id="A0A5M3N7T0"/>
<feature type="region of interest" description="Disordered" evidence="2">
    <location>
        <begin position="226"/>
        <end position="245"/>
    </location>
</feature>
<dbReference type="InterPro" id="IPR029021">
    <property type="entry name" value="Prot-tyrosine_phosphatase-like"/>
</dbReference>
<feature type="region of interest" description="Disordered" evidence="2">
    <location>
        <begin position="63"/>
        <end position="84"/>
    </location>
</feature>
<dbReference type="GeneID" id="19199232"/>
<dbReference type="InterPro" id="IPR000242">
    <property type="entry name" value="PTP_cat"/>
</dbReference>
<dbReference type="InterPro" id="IPR003595">
    <property type="entry name" value="Tyr_Pase_cat"/>
</dbReference>
<dbReference type="KEGG" id="cput:CONPUDRAFT_116359"/>
<name>A0A5M3N7T0_CONPW</name>
<gene>
    <name evidence="5" type="ORF">CONPUDRAFT_116359</name>
</gene>
<dbReference type="GO" id="GO:0004725">
    <property type="term" value="F:protein tyrosine phosphatase activity"/>
    <property type="evidence" value="ECO:0007669"/>
    <property type="project" value="InterPro"/>
</dbReference>
<feature type="domain" description="Tyrosine specific protein phosphatases" evidence="4">
    <location>
        <begin position="275"/>
        <end position="380"/>
    </location>
</feature>
<dbReference type="InterPro" id="IPR016130">
    <property type="entry name" value="Tyr_Pase_AS"/>
</dbReference>
<dbReference type="Pfam" id="PF00102">
    <property type="entry name" value="Y_phosphatase"/>
    <property type="match status" value="2"/>
</dbReference>
<dbReference type="PANTHER" id="PTHR19134:SF449">
    <property type="entry name" value="TYROSINE-PROTEIN PHOSPHATASE 1"/>
    <property type="match status" value="1"/>
</dbReference>
<dbReference type="EMBL" id="JH711573">
    <property type="protein sequence ID" value="EIW87217.1"/>
    <property type="molecule type" value="Genomic_DNA"/>
</dbReference>
<dbReference type="PROSITE" id="PS00383">
    <property type="entry name" value="TYR_PHOSPHATASE_1"/>
    <property type="match status" value="1"/>
</dbReference>
<evidence type="ECO:0000259" key="3">
    <source>
        <dbReference type="PROSITE" id="PS50055"/>
    </source>
</evidence>
<evidence type="ECO:0000259" key="4">
    <source>
        <dbReference type="PROSITE" id="PS50056"/>
    </source>
</evidence>
<proteinExistence type="inferred from homology"/>
<comment type="similarity">
    <text evidence="1">Belongs to the protein-tyrosine phosphatase family. Non-receptor class subfamily.</text>
</comment>
<feature type="compositionally biased region" description="Polar residues" evidence="2">
    <location>
        <begin position="232"/>
        <end position="245"/>
    </location>
</feature>
<feature type="domain" description="Tyrosine-protein phosphatase" evidence="3">
    <location>
        <begin position="54"/>
        <end position="389"/>
    </location>
</feature>
<dbReference type="SUPFAM" id="SSF52799">
    <property type="entry name" value="(Phosphotyrosine protein) phosphatases II"/>
    <property type="match status" value="1"/>
</dbReference>
<dbReference type="PRINTS" id="PR00700">
    <property type="entry name" value="PRTYPHPHTASE"/>
</dbReference>
<evidence type="ECO:0000313" key="5">
    <source>
        <dbReference type="EMBL" id="EIW87217.1"/>
    </source>
</evidence>
<reference evidence="6" key="1">
    <citation type="journal article" date="2012" name="Science">
        <title>The Paleozoic origin of enzymatic lignin decomposition reconstructed from 31 fungal genomes.</title>
        <authorList>
            <person name="Floudas D."/>
            <person name="Binder M."/>
            <person name="Riley R."/>
            <person name="Barry K."/>
            <person name="Blanchette R.A."/>
            <person name="Henrissat B."/>
            <person name="Martinez A.T."/>
            <person name="Otillar R."/>
            <person name="Spatafora J.W."/>
            <person name="Yadav J.S."/>
            <person name="Aerts A."/>
            <person name="Benoit I."/>
            <person name="Boyd A."/>
            <person name="Carlson A."/>
            <person name="Copeland A."/>
            <person name="Coutinho P.M."/>
            <person name="de Vries R.P."/>
            <person name="Ferreira P."/>
            <person name="Findley K."/>
            <person name="Foster B."/>
            <person name="Gaskell J."/>
            <person name="Glotzer D."/>
            <person name="Gorecki P."/>
            <person name="Heitman J."/>
            <person name="Hesse C."/>
            <person name="Hori C."/>
            <person name="Igarashi K."/>
            <person name="Jurgens J.A."/>
            <person name="Kallen N."/>
            <person name="Kersten P."/>
            <person name="Kohler A."/>
            <person name="Kuees U."/>
            <person name="Kumar T.K.A."/>
            <person name="Kuo A."/>
            <person name="LaButti K."/>
            <person name="Larrondo L.F."/>
            <person name="Lindquist E."/>
            <person name="Ling A."/>
            <person name="Lombard V."/>
            <person name="Lucas S."/>
            <person name="Lundell T."/>
            <person name="Martin R."/>
            <person name="McLaughlin D.J."/>
            <person name="Morgenstern I."/>
            <person name="Morin E."/>
            <person name="Murat C."/>
            <person name="Nagy L.G."/>
            <person name="Nolan M."/>
            <person name="Ohm R.A."/>
            <person name="Patyshakuliyeva A."/>
            <person name="Rokas A."/>
            <person name="Ruiz-Duenas F.J."/>
            <person name="Sabat G."/>
            <person name="Salamov A."/>
            <person name="Samejima M."/>
            <person name="Schmutz J."/>
            <person name="Slot J.C."/>
            <person name="St John F."/>
            <person name="Stenlid J."/>
            <person name="Sun H."/>
            <person name="Sun S."/>
            <person name="Syed K."/>
            <person name="Tsang A."/>
            <person name="Wiebenga A."/>
            <person name="Young D."/>
            <person name="Pisabarro A."/>
            <person name="Eastwood D.C."/>
            <person name="Martin F."/>
            <person name="Cullen D."/>
            <person name="Grigoriev I.V."/>
            <person name="Hibbett D.S."/>
        </authorList>
    </citation>
    <scope>NUCLEOTIDE SEQUENCE [LARGE SCALE GENOMIC DNA]</scope>
    <source>
        <strain evidence="6">RWD-64-598 SS2</strain>
    </source>
</reference>
<dbReference type="OrthoDB" id="10253954at2759"/>
<dbReference type="OMA" id="GHKWWIA"/>
<accession>A0A5M3N7T0</accession>
<evidence type="ECO:0000256" key="1">
    <source>
        <dbReference type="ARBA" id="ARBA00009649"/>
    </source>
</evidence>
<dbReference type="PROSITE" id="PS50055">
    <property type="entry name" value="TYR_PHOSPHATASE_PTP"/>
    <property type="match status" value="1"/>
</dbReference>
<evidence type="ECO:0000313" key="6">
    <source>
        <dbReference type="Proteomes" id="UP000053558"/>
    </source>
</evidence>
<dbReference type="SMART" id="SM00194">
    <property type="entry name" value="PTPc"/>
    <property type="match status" value="1"/>
</dbReference>
<evidence type="ECO:0000256" key="2">
    <source>
        <dbReference type="SAM" id="MobiDB-lite"/>
    </source>
</evidence>
<dbReference type="PANTHER" id="PTHR19134">
    <property type="entry name" value="RECEPTOR-TYPE TYROSINE-PROTEIN PHOSPHATASE"/>
    <property type="match status" value="1"/>
</dbReference>
<dbReference type="Proteomes" id="UP000053558">
    <property type="component" value="Unassembled WGS sequence"/>
</dbReference>
<organism evidence="5 6">
    <name type="scientific">Coniophora puteana (strain RWD-64-598)</name>
    <name type="common">Brown rot fungus</name>
    <dbReference type="NCBI Taxonomy" id="741705"/>
    <lineage>
        <taxon>Eukaryota</taxon>
        <taxon>Fungi</taxon>
        <taxon>Dikarya</taxon>
        <taxon>Basidiomycota</taxon>
        <taxon>Agaricomycotina</taxon>
        <taxon>Agaricomycetes</taxon>
        <taxon>Agaricomycetidae</taxon>
        <taxon>Boletales</taxon>
        <taxon>Coniophorineae</taxon>
        <taxon>Coniophoraceae</taxon>
        <taxon>Coniophora</taxon>
    </lineage>
</organism>
<dbReference type="PROSITE" id="PS50056">
    <property type="entry name" value="TYR_PHOSPHATASE_2"/>
    <property type="match status" value="1"/>
</dbReference>